<dbReference type="EMBL" id="JBIQWL010000001">
    <property type="protein sequence ID" value="MFH8248886.1"/>
    <property type="molecule type" value="Genomic_DNA"/>
</dbReference>
<dbReference type="InterPro" id="IPR013538">
    <property type="entry name" value="ASHA1/2-like_C"/>
</dbReference>
<dbReference type="SUPFAM" id="SSF55961">
    <property type="entry name" value="Bet v1-like"/>
    <property type="match status" value="1"/>
</dbReference>
<accession>A0ABW7Q241</accession>
<feature type="domain" description="Activator of Hsp90 ATPase homologue 1/2-like C-terminal" evidence="2">
    <location>
        <begin position="39"/>
        <end position="147"/>
    </location>
</feature>
<evidence type="ECO:0000313" key="3">
    <source>
        <dbReference type="EMBL" id="MFH8248886.1"/>
    </source>
</evidence>
<name>A0ABW7Q241_9MICO</name>
<dbReference type="RefSeq" id="WP_396638845.1">
    <property type="nucleotide sequence ID" value="NZ_JBIQWL010000001.1"/>
</dbReference>
<proteinExistence type="inferred from homology"/>
<comment type="caution">
    <text evidence="3">The sequence shown here is derived from an EMBL/GenBank/DDBJ whole genome shotgun (WGS) entry which is preliminary data.</text>
</comment>
<dbReference type="Gene3D" id="3.30.530.20">
    <property type="match status" value="1"/>
</dbReference>
<dbReference type="InterPro" id="IPR023393">
    <property type="entry name" value="START-like_dom_sf"/>
</dbReference>
<evidence type="ECO:0000256" key="1">
    <source>
        <dbReference type="ARBA" id="ARBA00006817"/>
    </source>
</evidence>
<dbReference type="Proteomes" id="UP001610861">
    <property type="component" value="Unassembled WGS sequence"/>
</dbReference>
<sequence length="229" mass="24339">MVDVNAQIEAVERGVETTERDGEAVRVQRLAQEYPSDLADVWDAVTTDRVARWFLPISGDLRLGGRYQLEGNAGGEVLACDPPADGEASYRATWEFGGGVTWITVRLTALSPERTRLELEHVAAVSDVPDGMWEQFGPSATGIGWDSGLLGLALHLGSAADGPSPEEGQAWMLSDEGRLFTHRSAEEWAKAHVADGADQATAARAAAATAAAYLGEVPHEMSEPGAPEA</sequence>
<dbReference type="Pfam" id="PF08327">
    <property type="entry name" value="AHSA1"/>
    <property type="match status" value="1"/>
</dbReference>
<reference evidence="3 4" key="1">
    <citation type="submission" date="2024-09" db="EMBL/GenBank/DDBJ databases">
        <authorList>
            <person name="Pan X."/>
        </authorList>
    </citation>
    <scope>NUCLEOTIDE SEQUENCE [LARGE SCALE GENOMIC DNA]</scope>
    <source>
        <strain evidence="3 4">B2969</strain>
    </source>
</reference>
<comment type="similarity">
    <text evidence="1">Belongs to the AHA1 family.</text>
</comment>
<organism evidence="3 4">
    <name type="scientific">Microbacterium alkaliflavum</name>
    <dbReference type="NCBI Taxonomy" id="3248839"/>
    <lineage>
        <taxon>Bacteria</taxon>
        <taxon>Bacillati</taxon>
        <taxon>Actinomycetota</taxon>
        <taxon>Actinomycetes</taxon>
        <taxon>Micrococcales</taxon>
        <taxon>Microbacteriaceae</taxon>
        <taxon>Microbacterium</taxon>
    </lineage>
</organism>
<evidence type="ECO:0000313" key="4">
    <source>
        <dbReference type="Proteomes" id="UP001610861"/>
    </source>
</evidence>
<evidence type="ECO:0000259" key="2">
    <source>
        <dbReference type="Pfam" id="PF08327"/>
    </source>
</evidence>
<gene>
    <name evidence="3" type="ORF">ACH3VR_00780</name>
</gene>
<keyword evidence="4" id="KW-1185">Reference proteome</keyword>
<protein>
    <submittedName>
        <fullName evidence="3">SRPBCC domain-containing protein</fullName>
    </submittedName>
</protein>